<gene>
    <name evidence="2" type="ORF">BFC18_08705</name>
</gene>
<organism evidence="2 3">
    <name type="scientific">Alteromonas confluentis</name>
    <dbReference type="NCBI Taxonomy" id="1656094"/>
    <lineage>
        <taxon>Bacteria</taxon>
        <taxon>Pseudomonadati</taxon>
        <taxon>Pseudomonadota</taxon>
        <taxon>Gammaproteobacteria</taxon>
        <taxon>Alteromonadales</taxon>
        <taxon>Alteromonadaceae</taxon>
        <taxon>Alteromonas/Salinimonas group</taxon>
        <taxon>Alteromonas</taxon>
    </lineage>
</organism>
<accession>A0A1E7ZCK8</accession>
<evidence type="ECO:0000313" key="3">
    <source>
        <dbReference type="Proteomes" id="UP000175691"/>
    </source>
</evidence>
<dbReference type="OrthoDB" id="6387844at2"/>
<evidence type="ECO:0000313" key="2">
    <source>
        <dbReference type="EMBL" id="OFC71230.1"/>
    </source>
</evidence>
<protein>
    <submittedName>
        <fullName evidence="2">Uncharacterized protein</fullName>
    </submittedName>
</protein>
<proteinExistence type="predicted"/>
<dbReference type="Proteomes" id="UP000175691">
    <property type="component" value="Unassembled WGS sequence"/>
</dbReference>
<dbReference type="EMBL" id="MDHN01000015">
    <property type="protein sequence ID" value="OFC71230.1"/>
    <property type="molecule type" value="Genomic_DNA"/>
</dbReference>
<feature type="chain" id="PRO_5009209687" evidence="1">
    <location>
        <begin position="24"/>
        <end position="120"/>
    </location>
</feature>
<dbReference type="RefSeq" id="WP_070124839.1">
    <property type="nucleotide sequence ID" value="NZ_MDHN01000015.1"/>
</dbReference>
<name>A0A1E7ZCK8_9ALTE</name>
<feature type="signal peptide" evidence="1">
    <location>
        <begin position="1"/>
        <end position="23"/>
    </location>
</feature>
<keyword evidence="3" id="KW-1185">Reference proteome</keyword>
<comment type="caution">
    <text evidence="2">The sequence shown here is derived from an EMBL/GenBank/DDBJ whole genome shotgun (WGS) entry which is preliminary data.</text>
</comment>
<reference evidence="2 3" key="1">
    <citation type="submission" date="2016-08" db="EMBL/GenBank/DDBJ databases">
        <authorList>
            <person name="Seilhamer J.J."/>
        </authorList>
    </citation>
    <scope>NUCLEOTIDE SEQUENCE [LARGE SCALE GENOMIC DNA]</scope>
    <source>
        <strain evidence="2 3">KCTC 42603</strain>
    </source>
</reference>
<keyword evidence="1" id="KW-0732">Signal</keyword>
<sequence>MRTKTYSLIAATLLSAASLSVAAAPVTVACPSDFHKLTVPSDAKQCQQFDATLPATLVFYSSTPQQSLIDHFQASYPGMAVVASVQGRTLLTANNDNVRVIISPDNKGSQVDMMVLGEQE</sequence>
<dbReference type="PROSITE" id="PS51257">
    <property type="entry name" value="PROKAR_LIPOPROTEIN"/>
    <property type="match status" value="1"/>
</dbReference>
<dbReference type="AlphaFoldDB" id="A0A1E7ZCK8"/>
<dbReference type="STRING" id="1656094.BFC18_08705"/>
<evidence type="ECO:0000256" key="1">
    <source>
        <dbReference type="SAM" id="SignalP"/>
    </source>
</evidence>